<sequence>MRTERQTLVDTTALFSDPEPAPFRRIVKGSPPPTGGLFQAPPDFEEADRDDPSTAADLVAP</sequence>
<evidence type="ECO:0000313" key="3">
    <source>
        <dbReference type="Proteomes" id="UP001167160"/>
    </source>
</evidence>
<evidence type="ECO:0000256" key="1">
    <source>
        <dbReference type="SAM" id="MobiDB-lite"/>
    </source>
</evidence>
<organism evidence="2 3">
    <name type="scientific">Streptomyces meridianus</name>
    <dbReference type="NCBI Taxonomy" id="2938945"/>
    <lineage>
        <taxon>Bacteria</taxon>
        <taxon>Bacillati</taxon>
        <taxon>Actinomycetota</taxon>
        <taxon>Actinomycetes</taxon>
        <taxon>Kitasatosporales</taxon>
        <taxon>Streptomycetaceae</taxon>
        <taxon>Streptomyces</taxon>
    </lineage>
</organism>
<comment type="caution">
    <text evidence="2">The sequence shown here is derived from an EMBL/GenBank/DDBJ whole genome shotgun (WGS) entry which is preliminary data.</text>
</comment>
<proteinExistence type="predicted"/>
<dbReference type="Proteomes" id="UP001167160">
    <property type="component" value="Unassembled WGS sequence"/>
</dbReference>
<dbReference type="RefSeq" id="WP_251407790.1">
    <property type="nucleotide sequence ID" value="NZ_JAMQGM010000001.1"/>
</dbReference>
<reference evidence="2" key="1">
    <citation type="journal article" date="2023" name="Int. J. Syst. Evol. Microbiol.">
        <title>Streptomyces meridianus sp. nov. isolated from brackish water of the Tagus estuary in Alcochete, Portugal.</title>
        <authorList>
            <person name="Santos J.D.N."/>
            <person name="Klimek D."/>
            <person name="Calusinska M."/>
            <person name="Lobo Da Cunha A."/>
            <person name="Catita J."/>
            <person name="Goncalves H."/>
            <person name="Gonzalez I."/>
            <person name="Reyes F."/>
            <person name="Lage O.M."/>
        </authorList>
    </citation>
    <scope>NUCLEOTIDE SEQUENCE</scope>
    <source>
        <strain evidence="2">MTZ3.1</strain>
    </source>
</reference>
<name>A0ABT0X024_9ACTN</name>
<dbReference type="EMBL" id="JAMQGM010000001">
    <property type="protein sequence ID" value="MCM2575917.1"/>
    <property type="molecule type" value="Genomic_DNA"/>
</dbReference>
<evidence type="ECO:0000313" key="2">
    <source>
        <dbReference type="EMBL" id="MCM2575917.1"/>
    </source>
</evidence>
<feature type="region of interest" description="Disordered" evidence="1">
    <location>
        <begin position="1"/>
        <end position="61"/>
    </location>
</feature>
<keyword evidence="3" id="KW-1185">Reference proteome</keyword>
<gene>
    <name evidence="2" type="ORF">M1E25_00865</name>
</gene>
<protein>
    <submittedName>
        <fullName evidence="2">Uncharacterized protein</fullName>
    </submittedName>
</protein>
<accession>A0ABT0X024</accession>